<dbReference type="Ensembl" id="ENSANAT00000035485.1">
    <property type="protein sequence ID" value="ENSANAP00000017627.1"/>
    <property type="gene ID" value="ENSANAG00000026675.1"/>
</dbReference>
<dbReference type="SUPFAM" id="SSF56235">
    <property type="entry name" value="N-terminal nucleophile aminohydrolases (Ntn hydrolases)"/>
    <property type="match status" value="1"/>
</dbReference>
<keyword evidence="17" id="KW-1185">Reference proteome</keyword>
<keyword evidence="7 11" id="KW-0067">ATP-binding</keyword>
<keyword evidence="5 12" id="KW-0028">Amino-acid biosynthesis</keyword>
<dbReference type="OMA" id="CYENCYL"/>
<dbReference type="GO" id="GO:0070981">
    <property type="term" value="P:L-asparagine biosynthetic process"/>
    <property type="evidence" value="ECO:0007669"/>
    <property type="project" value="UniProtKB-UniPathway"/>
</dbReference>
<dbReference type="GO" id="GO:0005524">
    <property type="term" value="F:ATP binding"/>
    <property type="evidence" value="ECO:0007669"/>
    <property type="project" value="UniProtKB-KW"/>
</dbReference>
<reference evidence="16" key="2">
    <citation type="submission" date="2025-09" db="UniProtKB">
        <authorList>
            <consortium name="Ensembl"/>
        </authorList>
    </citation>
    <scope>IDENTIFICATION</scope>
</reference>
<dbReference type="InterPro" id="IPR014729">
    <property type="entry name" value="Rossmann-like_a/b/a_fold"/>
</dbReference>
<dbReference type="FunFam" id="3.40.50.620:FF:000090">
    <property type="entry name" value="asparagine synthetase [glutamine-hydrolyzing]"/>
    <property type="match status" value="1"/>
</dbReference>
<dbReference type="SUPFAM" id="SSF52402">
    <property type="entry name" value="Adenine nucleotide alpha hydrolases-like"/>
    <property type="match status" value="1"/>
</dbReference>
<dbReference type="PANTHER" id="PTHR11772:SF23">
    <property type="entry name" value="ASPARAGINE SYNTHETASE [GLUTAMINE-HYDROLYZING]"/>
    <property type="match status" value="1"/>
</dbReference>
<dbReference type="InterPro" id="IPR050795">
    <property type="entry name" value="Asn_Synthetase"/>
</dbReference>
<sequence>MCGVWALSGSDACLSVQCLSTMKIAHRGPDNVNGYTNCCSGFHWLAVVDPLFGMQPIQVRKYPYLWLCYNGEIYNHRKMQQHFGFEYQTNVDGEIILHLYDKGGIEQTVSMLDGVFAFILLDTANKKVFLGRDTYGVRSLFKAMIEDGFLAVCSEAKGLVTLKHFSTPFLKVEPFLPEHYEVLDLKPNGKVASVEMVKYHHYRDEPLHALYDNVEKLFPVKNNIRILFNNAVKKRLMTDRRIGCLLSGGLDSSLVAATLLKQMKEAQVQYPLQTFAIGMEDSPDLLAARKVANHIGSEHHEVLFNSEEGIQALDEVIFSLETYDITTVRASVGMYLISKYIRKNTDSVVIFSAEGSDELMQGYIYFHKVPSPEKAKEESESLLRELYLLDVLRADRTTAAHSLELRVPFLDHRFSSYYLSLPPELRIPKNGIEKHLLREMFEDSNLKSKEILWRPKEAFSDGITSVKNSWFILQEYIEHQVDDAMLANATQKFPFNTPKTKQGYYYRQIFERHYPGRASWLSHYWMPKWINAADPSARTLTHYKSAAKA</sequence>
<dbReference type="InterPro" id="IPR006426">
    <property type="entry name" value="Asn_synth_AEB"/>
</dbReference>
<evidence type="ECO:0000256" key="6">
    <source>
        <dbReference type="ARBA" id="ARBA00022741"/>
    </source>
</evidence>
<feature type="domain" description="Glutamine amidotransferase type-2" evidence="15">
    <location>
        <begin position="2"/>
        <end position="186"/>
    </location>
</feature>
<evidence type="ECO:0000256" key="11">
    <source>
        <dbReference type="PIRNR" id="PIRNR001589"/>
    </source>
</evidence>
<evidence type="ECO:0000313" key="17">
    <source>
        <dbReference type="Proteomes" id="UP000233020"/>
    </source>
</evidence>
<evidence type="ECO:0000256" key="14">
    <source>
        <dbReference type="PIRSR" id="PIRSR001589-3"/>
    </source>
</evidence>
<dbReference type="PANTHER" id="PTHR11772">
    <property type="entry name" value="ASPARAGINE SYNTHETASE"/>
    <property type="match status" value="1"/>
</dbReference>
<dbReference type="Gene3D" id="3.40.50.620">
    <property type="entry name" value="HUPs"/>
    <property type="match status" value="1"/>
</dbReference>
<dbReference type="PIRSF" id="PIRSF001589">
    <property type="entry name" value="Asn_synthetase_glu-h"/>
    <property type="match status" value="1"/>
</dbReference>
<dbReference type="InterPro" id="IPR017932">
    <property type="entry name" value="GATase_2_dom"/>
</dbReference>
<dbReference type="Pfam" id="PF00733">
    <property type="entry name" value="Asn_synthase"/>
    <property type="match status" value="1"/>
</dbReference>
<keyword evidence="9 12" id="KW-0315">Glutamine amidotransferase</keyword>
<dbReference type="GO" id="GO:0005829">
    <property type="term" value="C:cytosol"/>
    <property type="evidence" value="ECO:0007669"/>
    <property type="project" value="TreeGrafter"/>
</dbReference>
<dbReference type="GO" id="GO:0004066">
    <property type="term" value="F:asparagine synthase (glutamine-hydrolyzing) activity"/>
    <property type="evidence" value="ECO:0007669"/>
    <property type="project" value="UniProtKB-EC"/>
</dbReference>
<reference evidence="16" key="1">
    <citation type="submission" date="2025-08" db="UniProtKB">
        <authorList>
            <consortium name="Ensembl"/>
        </authorList>
    </citation>
    <scope>IDENTIFICATION</scope>
</reference>
<evidence type="ECO:0000256" key="3">
    <source>
        <dbReference type="ARBA" id="ARBA00021389"/>
    </source>
</evidence>
<keyword evidence="8 12" id="KW-0061">Asparagine biosynthesis</keyword>
<evidence type="ECO:0000256" key="1">
    <source>
        <dbReference type="ARBA" id="ARBA00005187"/>
    </source>
</evidence>
<accession>A0A2K5D9K3</accession>
<evidence type="ECO:0000313" key="16">
    <source>
        <dbReference type="Ensembl" id="ENSANAP00000017627.1"/>
    </source>
</evidence>
<dbReference type="AlphaFoldDB" id="A0A2K5D9K3"/>
<dbReference type="PROSITE" id="PS51278">
    <property type="entry name" value="GATASE_TYPE_2"/>
    <property type="match status" value="1"/>
</dbReference>
<dbReference type="EC" id="6.3.5.4" evidence="2 11"/>
<feature type="binding site" evidence="13">
    <location>
        <position position="277"/>
    </location>
    <ligand>
        <name>ATP</name>
        <dbReference type="ChEBI" id="CHEBI:30616"/>
    </ligand>
</feature>
<dbReference type="UniPathway" id="UPA00134">
    <property type="reaction ID" value="UER00195"/>
</dbReference>
<comment type="pathway">
    <text evidence="1 11">Amino-acid biosynthesis; L-asparagine biosynthesis; L-asparagine from L-aspartate (L-Gln route): step 1/1.</text>
</comment>
<dbReference type="NCBIfam" id="TIGR01536">
    <property type="entry name" value="asn_synth_AEB"/>
    <property type="match status" value="1"/>
</dbReference>
<evidence type="ECO:0000256" key="12">
    <source>
        <dbReference type="PIRSR" id="PIRSR001589-1"/>
    </source>
</evidence>
<dbReference type="InterPro" id="IPR029055">
    <property type="entry name" value="Ntn_hydrolases_N"/>
</dbReference>
<keyword evidence="4" id="KW-0436">Ligase</keyword>
<feature type="binding site" evidence="13">
    <location>
        <position position="92"/>
    </location>
    <ligand>
        <name>L-glutamine</name>
        <dbReference type="ChEBI" id="CHEBI:58359"/>
    </ligand>
</feature>
<comment type="catalytic activity">
    <reaction evidence="10 11">
        <text>L-aspartate + L-glutamine + ATP + H2O = L-asparagine + L-glutamate + AMP + diphosphate + H(+)</text>
        <dbReference type="Rhea" id="RHEA:12228"/>
        <dbReference type="ChEBI" id="CHEBI:15377"/>
        <dbReference type="ChEBI" id="CHEBI:15378"/>
        <dbReference type="ChEBI" id="CHEBI:29985"/>
        <dbReference type="ChEBI" id="CHEBI:29991"/>
        <dbReference type="ChEBI" id="CHEBI:30616"/>
        <dbReference type="ChEBI" id="CHEBI:33019"/>
        <dbReference type="ChEBI" id="CHEBI:58048"/>
        <dbReference type="ChEBI" id="CHEBI:58359"/>
        <dbReference type="ChEBI" id="CHEBI:456215"/>
        <dbReference type="EC" id="6.3.5.4"/>
    </reaction>
</comment>
<evidence type="ECO:0000256" key="2">
    <source>
        <dbReference type="ARBA" id="ARBA00012737"/>
    </source>
</evidence>
<evidence type="ECO:0000256" key="9">
    <source>
        <dbReference type="ARBA" id="ARBA00022962"/>
    </source>
</evidence>
<dbReference type="InterPro" id="IPR033738">
    <property type="entry name" value="AsnB_N"/>
</dbReference>
<organism evidence="16 17">
    <name type="scientific">Aotus nancymaae</name>
    <name type="common">Ma's night monkey</name>
    <dbReference type="NCBI Taxonomy" id="37293"/>
    <lineage>
        <taxon>Eukaryota</taxon>
        <taxon>Metazoa</taxon>
        <taxon>Chordata</taxon>
        <taxon>Craniata</taxon>
        <taxon>Vertebrata</taxon>
        <taxon>Euteleostomi</taxon>
        <taxon>Mammalia</taxon>
        <taxon>Eutheria</taxon>
        <taxon>Euarchontoglires</taxon>
        <taxon>Primates</taxon>
        <taxon>Haplorrhini</taxon>
        <taxon>Platyrrhini</taxon>
        <taxon>Aotidae</taxon>
        <taxon>Aotus</taxon>
    </lineage>
</organism>
<evidence type="ECO:0000256" key="13">
    <source>
        <dbReference type="PIRSR" id="PIRSR001589-2"/>
    </source>
</evidence>
<name>A0A2K5D9K3_AOTNA</name>
<evidence type="ECO:0000256" key="4">
    <source>
        <dbReference type="ARBA" id="ARBA00022598"/>
    </source>
</evidence>
<dbReference type="STRING" id="37293.ENSANAP00000017627"/>
<evidence type="ECO:0000256" key="5">
    <source>
        <dbReference type="ARBA" id="ARBA00022605"/>
    </source>
</evidence>
<dbReference type="CDD" id="cd00712">
    <property type="entry name" value="AsnB"/>
    <property type="match status" value="1"/>
</dbReference>
<evidence type="ECO:0000256" key="10">
    <source>
        <dbReference type="ARBA" id="ARBA00048741"/>
    </source>
</evidence>
<feature type="active site" description="For GATase activity" evidence="12">
    <location>
        <position position="2"/>
    </location>
</feature>
<dbReference type="Pfam" id="PF13537">
    <property type="entry name" value="GATase_7"/>
    <property type="match status" value="1"/>
</dbReference>
<evidence type="ECO:0000259" key="15">
    <source>
        <dbReference type="PROSITE" id="PS51278"/>
    </source>
</evidence>
<evidence type="ECO:0000256" key="7">
    <source>
        <dbReference type="ARBA" id="ARBA00022840"/>
    </source>
</evidence>
<dbReference type="CDD" id="cd01991">
    <property type="entry name" value="Asn_synthase_B_C"/>
    <property type="match status" value="1"/>
</dbReference>
<dbReference type="GeneTree" id="ENSGT00390000001994"/>
<proteinExistence type="predicted"/>
<dbReference type="Gene3D" id="3.60.20.10">
    <property type="entry name" value="Glutamine Phosphoribosylpyrophosphate, subunit 1, domain 1"/>
    <property type="match status" value="1"/>
</dbReference>
<dbReference type="InterPro" id="IPR001962">
    <property type="entry name" value="Asn_synthase"/>
</dbReference>
<dbReference type="FunFam" id="3.60.20.10:FF:000039">
    <property type="entry name" value="Asparagine synthetase [glutamine-hydrolyzing]"/>
    <property type="match status" value="1"/>
</dbReference>
<protein>
    <recommendedName>
        <fullName evidence="3 11">Asparagine synthetase [glutamine-hydrolyzing]</fullName>
        <ecNumber evidence="2 11">6.3.5.4</ecNumber>
    </recommendedName>
</protein>
<dbReference type="Proteomes" id="UP000233020">
    <property type="component" value="Unplaced"/>
</dbReference>
<feature type="binding site" evidence="13">
    <location>
        <position position="245"/>
    </location>
    <ligand>
        <name>ATP</name>
        <dbReference type="ChEBI" id="CHEBI:30616"/>
    </ligand>
</feature>
<keyword evidence="6 11" id="KW-0547">Nucleotide-binding</keyword>
<evidence type="ECO:0000256" key="8">
    <source>
        <dbReference type="ARBA" id="ARBA00022888"/>
    </source>
</evidence>
<feature type="site" description="Important for beta-aspartyl-AMP intermediate formation" evidence="14">
    <location>
        <position position="354"/>
    </location>
</feature>